<evidence type="ECO:0000313" key="1">
    <source>
        <dbReference type="EMBL" id="KXS31667.1"/>
    </source>
</evidence>
<proteinExistence type="predicted"/>
<gene>
    <name evidence="1" type="ORF">AWT59_2226</name>
</gene>
<protein>
    <submittedName>
        <fullName evidence="1">Uncharacterized protein</fullName>
    </submittedName>
</protein>
<dbReference type="Proteomes" id="UP000070578">
    <property type="component" value="Unassembled WGS sequence"/>
</dbReference>
<name>A0A139BRN4_9PROT</name>
<reference evidence="1 2" key="1">
    <citation type="submission" date="2016-02" db="EMBL/GenBank/DDBJ databases">
        <authorList>
            <person name="Wen L."/>
            <person name="He K."/>
            <person name="Yang H."/>
        </authorList>
    </citation>
    <scope>NUCLEOTIDE SEQUENCE [LARGE SCALE GENOMIC DNA]</scope>
    <source>
        <strain evidence="1">ShG14-8</strain>
    </source>
</reference>
<sequence>MPFDNRLSYQAVSNAKNFAATTKGPISVKWTPPSFPERIDVQGSSGFIGGATQTRIPTGVGLANRILEALDTSIGLLDSSNKTLTIKIIKAKTEFEYSAGIFNATPSIDLGRCKLEAEFSIGDKRWKEEFFSESKVSTVGGTSQTAVVEKVWDDIAIQVDKSVMQHL</sequence>
<dbReference type="EMBL" id="LSLI01000063">
    <property type="protein sequence ID" value="KXS31667.1"/>
    <property type="molecule type" value="Genomic_DNA"/>
</dbReference>
<dbReference type="AlphaFoldDB" id="A0A139BRN4"/>
<reference evidence="1 2" key="2">
    <citation type="submission" date="2016-03" db="EMBL/GenBank/DDBJ databases">
        <title>New uncultured bacterium of the family Gallionellaceae from acid mine drainage: description and reconstruction of genome based on metagenomic analysis of microbial community.</title>
        <authorList>
            <person name="Kadnikov V."/>
            <person name="Ivasenko D."/>
            <person name="Beletsky A."/>
            <person name="Mardanov A."/>
            <person name="Danilova E."/>
            <person name="Pimenov N."/>
            <person name="Karnachuk O."/>
            <person name="Ravin N."/>
        </authorList>
    </citation>
    <scope>NUCLEOTIDE SEQUENCE [LARGE SCALE GENOMIC DNA]</scope>
    <source>
        <strain evidence="1">ShG14-8</strain>
    </source>
</reference>
<organism evidence="1 2">
    <name type="scientific">Candidatus Gallionella acididurans</name>
    <dbReference type="NCBI Taxonomy" id="1796491"/>
    <lineage>
        <taxon>Bacteria</taxon>
        <taxon>Pseudomonadati</taxon>
        <taxon>Pseudomonadota</taxon>
        <taxon>Betaproteobacteria</taxon>
        <taxon>Nitrosomonadales</taxon>
        <taxon>Gallionellaceae</taxon>
        <taxon>Gallionella</taxon>
    </lineage>
</organism>
<evidence type="ECO:0000313" key="2">
    <source>
        <dbReference type="Proteomes" id="UP000070578"/>
    </source>
</evidence>
<comment type="caution">
    <text evidence="1">The sequence shown here is derived from an EMBL/GenBank/DDBJ whole genome shotgun (WGS) entry which is preliminary data.</text>
</comment>
<accession>A0A139BRN4</accession>